<dbReference type="CDD" id="cd16830">
    <property type="entry name" value="HemS-like_N"/>
    <property type="match status" value="1"/>
</dbReference>
<protein>
    <submittedName>
        <fullName evidence="2">Hemin transport protein</fullName>
    </submittedName>
</protein>
<keyword evidence="3" id="KW-1185">Reference proteome</keyword>
<feature type="domain" description="Haemin-degrading HemS/ChuX" evidence="1">
    <location>
        <begin position="221"/>
        <end position="357"/>
    </location>
</feature>
<organism evidence="2 3">
    <name type="scientific">Rhodoferax ferrireducens</name>
    <dbReference type="NCBI Taxonomy" id="192843"/>
    <lineage>
        <taxon>Bacteria</taxon>
        <taxon>Pseudomonadati</taxon>
        <taxon>Pseudomonadota</taxon>
        <taxon>Betaproteobacteria</taxon>
        <taxon>Burkholderiales</taxon>
        <taxon>Comamonadaceae</taxon>
        <taxon>Rhodoferax</taxon>
    </lineage>
</organism>
<comment type="caution">
    <text evidence="2">The sequence shown here is derived from an EMBL/GenBank/DDBJ whole genome shotgun (WGS) entry which is preliminary data.</text>
</comment>
<evidence type="ECO:0000259" key="1">
    <source>
        <dbReference type="Pfam" id="PF05171"/>
    </source>
</evidence>
<feature type="domain" description="Haemin-degrading HemS/ChuX" evidence="1">
    <location>
        <begin position="35"/>
        <end position="171"/>
    </location>
</feature>
<dbReference type="RefSeq" id="WP_310370374.1">
    <property type="nucleotide sequence ID" value="NZ_JAVDXT010000001.1"/>
</dbReference>
<evidence type="ECO:0000313" key="3">
    <source>
        <dbReference type="Proteomes" id="UP001180487"/>
    </source>
</evidence>
<name>A0ABU2C3E8_9BURK</name>
<dbReference type="Gene3D" id="3.40.1570.10">
    <property type="entry name" value="HemS/ChuS/ChuX like domains"/>
    <property type="match status" value="2"/>
</dbReference>
<dbReference type="Pfam" id="PF05171">
    <property type="entry name" value="HemS"/>
    <property type="match status" value="2"/>
</dbReference>
<proteinExistence type="predicted"/>
<dbReference type="Proteomes" id="UP001180487">
    <property type="component" value="Unassembled WGS sequence"/>
</dbReference>
<dbReference type="CDD" id="cd16831">
    <property type="entry name" value="HemS-like_C"/>
    <property type="match status" value="1"/>
</dbReference>
<reference evidence="2 3" key="1">
    <citation type="submission" date="2023-07" db="EMBL/GenBank/DDBJ databases">
        <title>Sorghum-associated microbial communities from plants grown in Nebraska, USA.</title>
        <authorList>
            <person name="Schachtman D."/>
        </authorList>
    </citation>
    <scope>NUCLEOTIDE SEQUENCE [LARGE SCALE GENOMIC DNA]</scope>
    <source>
        <strain evidence="2 3">BE313</strain>
    </source>
</reference>
<dbReference type="InterPro" id="IPR053733">
    <property type="entry name" value="Heme_Transport_Util_sf"/>
</dbReference>
<gene>
    <name evidence="2" type="ORF">J2X19_000516</name>
</gene>
<sequence>MSARVWEPAALREAFAAARASGKRAKDAAESIGSSEGAAVAAHCGEHSYPPKAVPLAGPWIALLQALEPCGPLLALTRNESTVHEKTGVYRKLSAMGPNGHMGLALGEDIDLRLFFSQWHAGFAVTELAANPQNRPNVSLQFFDAHGKAVHKIFQRDATDRAAFEAVVQRFTAPACNAVFTPAAAAVAPLPDAQIEVDGLGQAWAAMQDTHEFFGLLKQFQVERQQSLRLMQGRFTQRLAPSALRDVLHSASFDGVPIMVFVGSRGCIQIHTGPVKRIEPMDIRGVQWLNVIDPSFNLHLCEDAIAHVWRVEKPTADGVVTSVEAFDQAGELMAMFFGARKPGQPELQSWRDLVAQLPVLEAVPA</sequence>
<dbReference type="EMBL" id="JAVDXT010000001">
    <property type="protein sequence ID" value="MDR7375858.1"/>
    <property type="molecule type" value="Genomic_DNA"/>
</dbReference>
<accession>A0ABU2C3E8</accession>
<dbReference type="SUPFAM" id="SSF144064">
    <property type="entry name" value="Heme iron utilization protein-like"/>
    <property type="match status" value="1"/>
</dbReference>
<dbReference type="InterPro" id="IPR007845">
    <property type="entry name" value="HemS/ChuX_dom"/>
</dbReference>
<evidence type="ECO:0000313" key="2">
    <source>
        <dbReference type="EMBL" id="MDR7375858.1"/>
    </source>
</evidence>